<evidence type="ECO:0008006" key="4">
    <source>
        <dbReference type="Google" id="ProtNLM"/>
    </source>
</evidence>
<feature type="chain" id="PRO_5028972270" description="AA1-like domain-containing protein" evidence="1">
    <location>
        <begin position="20"/>
        <end position="148"/>
    </location>
</feature>
<accession>A0A7C8IQQ2</accession>
<sequence>MSPIVRPILALAFVNFGISAPLEPCGKLPSWTLRHLNITTRDEVGSTGTAGFEFTYNLTNQTESITCPLHSNYRCTITGTQTDNSTVIEIQIGLGMLYLSVIQALNCGDNGSTTFVGSSEVNVDCDTVRFGAQTCTADSATLQGVADV</sequence>
<proteinExistence type="predicted"/>
<protein>
    <recommendedName>
        <fullName evidence="4">AA1-like domain-containing protein</fullName>
    </recommendedName>
</protein>
<evidence type="ECO:0000256" key="1">
    <source>
        <dbReference type="SAM" id="SignalP"/>
    </source>
</evidence>
<gene>
    <name evidence="2" type="ORF">GQX73_g9459</name>
</gene>
<evidence type="ECO:0000313" key="3">
    <source>
        <dbReference type="Proteomes" id="UP000481858"/>
    </source>
</evidence>
<dbReference type="AlphaFoldDB" id="A0A7C8IQQ2"/>
<evidence type="ECO:0000313" key="2">
    <source>
        <dbReference type="EMBL" id="KAF2964122.1"/>
    </source>
</evidence>
<keyword evidence="3" id="KW-1185">Reference proteome</keyword>
<feature type="signal peptide" evidence="1">
    <location>
        <begin position="1"/>
        <end position="19"/>
    </location>
</feature>
<dbReference type="EMBL" id="WUBL01000165">
    <property type="protein sequence ID" value="KAF2964122.1"/>
    <property type="molecule type" value="Genomic_DNA"/>
</dbReference>
<dbReference type="Proteomes" id="UP000481858">
    <property type="component" value="Unassembled WGS sequence"/>
</dbReference>
<name>A0A7C8IQQ2_9PEZI</name>
<organism evidence="2 3">
    <name type="scientific">Xylaria multiplex</name>
    <dbReference type="NCBI Taxonomy" id="323545"/>
    <lineage>
        <taxon>Eukaryota</taxon>
        <taxon>Fungi</taxon>
        <taxon>Dikarya</taxon>
        <taxon>Ascomycota</taxon>
        <taxon>Pezizomycotina</taxon>
        <taxon>Sordariomycetes</taxon>
        <taxon>Xylariomycetidae</taxon>
        <taxon>Xylariales</taxon>
        <taxon>Xylariaceae</taxon>
        <taxon>Xylaria</taxon>
    </lineage>
</organism>
<keyword evidence="1" id="KW-0732">Signal</keyword>
<reference evidence="2 3" key="1">
    <citation type="submission" date="2019-12" db="EMBL/GenBank/DDBJ databases">
        <title>Draft genome sequence of the ascomycete Xylaria multiplex DSM 110363.</title>
        <authorList>
            <person name="Buettner E."/>
            <person name="Kellner H."/>
        </authorList>
    </citation>
    <scope>NUCLEOTIDE SEQUENCE [LARGE SCALE GENOMIC DNA]</scope>
    <source>
        <strain evidence="2 3">DSM 110363</strain>
    </source>
</reference>
<comment type="caution">
    <text evidence="2">The sequence shown here is derived from an EMBL/GenBank/DDBJ whole genome shotgun (WGS) entry which is preliminary data.</text>
</comment>
<dbReference type="InParanoid" id="A0A7C8IQQ2"/>
<dbReference type="OrthoDB" id="4688791at2759"/>